<keyword evidence="5 6" id="KW-0472">Membrane</keyword>
<feature type="transmembrane region" description="Helical" evidence="6">
    <location>
        <begin position="147"/>
        <end position="174"/>
    </location>
</feature>
<feature type="transmembrane region" description="Helical" evidence="6">
    <location>
        <begin position="69"/>
        <end position="88"/>
    </location>
</feature>
<comment type="subcellular location">
    <subcellularLocation>
        <location evidence="1">Cell membrane</location>
        <topology evidence="1">Multi-pass membrane protein</topology>
    </subcellularLocation>
</comment>
<dbReference type="Proteomes" id="UP000187338">
    <property type="component" value="Unassembled WGS sequence"/>
</dbReference>
<proteinExistence type="predicted"/>
<evidence type="ECO:0000256" key="6">
    <source>
        <dbReference type="SAM" id="Phobius"/>
    </source>
</evidence>
<sequence length="216" mass="23318">MEIFGLFVTAFIVGLSGAMMPGPLLTININESLRRGFWAGPLLILGHALLETALVVVILLGLGKILTNSYVSGTIGLLGGVMLIYFGFTMAKDAASKKISLDLTGSASIPQKPGRLMLNGALVSLANPYWSLWWATIGLSYLTNSLIVGVFGVGAFLLGHLLADFSWYGFISYIIARGRRHLKQTVYLLIIFICGIFLVVLGAKFIGDGITRFKIM</sequence>
<dbReference type="Pfam" id="PF01810">
    <property type="entry name" value="LysE"/>
    <property type="match status" value="1"/>
</dbReference>
<evidence type="ECO:0000256" key="4">
    <source>
        <dbReference type="ARBA" id="ARBA00022989"/>
    </source>
</evidence>
<dbReference type="OrthoDB" id="9784202at2"/>
<keyword evidence="4 6" id="KW-1133">Transmembrane helix</keyword>
<feature type="transmembrane region" description="Helical" evidence="6">
    <location>
        <begin position="186"/>
        <end position="206"/>
    </location>
</feature>
<dbReference type="PANTHER" id="PTHR38825">
    <property type="entry name" value="LYSINE EXPORTER PROTEIN (LYSE/YGGA)"/>
    <property type="match status" value="1"/>
</dbReference>
<comment type="caution">
    <text evidence="7">The sequence shown here is derived from an EMBL/GenBank/DDBJ whole genome shotgun (WGS) entry which is preliminary data.</text>
</comment>
<evidence type="ECO:0000256" key="5">
    <source>
        <dbReference type="ARBA" id="ARBA00023136"/>
    </source>
</evidence>
<reference evidence="8" key="1">
    <citation type="submission" date="2016-12" db="EMBL/GenBank/DDBJ databases">
        <title>Draft Genome Sequences od Carboxydothermus pertinax and islandicus, Hydrogenogenic Carboxydotrophic Bacteria.</title>
        <authorList>
            <person name="Fukuyama Y."/>
            <person name="Ohmae K."/>
            <person name="Yoneda Y."/>
            <person name="Yoshida T."/>
            <person name="Sako Y."/>
        </authorList>
    </citation>
    <scope>NUCLEOTIDE SEQUENCE [LARGE SCALE GENOMIC DNA]</scope>
    <source>
        <strain evidence="8">SET</strain>
    </source>
</reference>
<evidence type="ECO:0000256" key="2">
    <source>
        <dbReference type="ARBA" id="ARBA00022475"/>
    </source>
</evidence>
<keyword evidence="3 6" id="KW-0812">Transmembrane</keyword>
<evidence type="ECO:0000313" key="8">
    <source>
        <dbReference type="Proteomes" id="UP000187338"/>
    </source>
</evidence>
<name>A0A1L8CZI7_9THEO</name>
<gene>
    <name evidence="7" type="ORF">ciss_02630</name>
</gene>
<organism evidence="7 8">
    <name type="scientific">Carboxydothermus islandicus</name>
    <dbReference type="NCBI Taxonomy" id="661089"/>
    <lineage>
        <taxon>Bacteria</taxon>
        <taxon>Bacillati</taxon>
        <taxon>Bacillota</taxon>
        <taxon>Clostridia</taxon>
        <taxon>Thermoanaerobacterales</taxon>
        <taxon>Thermoanaerobacteraceae</taxon>
        <taxon>Carboxydothermus</taxon>
    </lineage>
</organism>
<keyword evidence="2" id="KW-1003">Cell membrane</keyword>
<evidence type="ECO:0000313" key="7">
    <source>
        <dbReference type="EMBL" id="GAV24330.1"/>
    </source>
</evidence>
<accession>A0A1L8CZI7</accession>
<dbReference type="GO" id="GO:0006865">
    <property type="term" value="P:amino acid transport"/>
    <property type="evidence" value="ECO:0007669"/>
    <property type="project" value="InterPro"/>
</dbReference>
<dbReference type="STRING" id="661089.ciss_02630"/>
<dbReference type="RefSeq" id="WP_075864539.1">
    <property type="nucleotide sequence ID" value="NZ_BDJL01000004.1"/>
</dbReference>
<dbReference type="EMBL" id="BDJL01000004">
    <property type="protein sequence ID" value="GAV24330.1"/>
    <property type="molecule type" value="Genomic_DNA"/>
</dbReference>
<protein>
    <submittedName>
        <fullName evidence="7">Lysine transporter LysE</fullName>
    </submittedName>
</protein>
<feature type="transmembrane region" description="Helical" evidence="6">
    <location>
        <begin position="37"/>
        <end position="63"/>
    </location>
</feature>
<feature type="transmembrane region" description="Helical" evidence="6">
    <location>
        <begin position="6"/>
        <end position="25"/>
    </location>
</feature>
<dbReference type="InterPro" id="IPR001123">
    <property type="entry name" value="LeuE-type"/>
</dbReference>
<evidence type="ECO:0000256" key="3">
    <source>
        <dbReference type="ARBA" id="ARBA00022692"/>
    </source>
</evidence>
<dbReference type="PANTHER" id="PTHR38825:SF1">
    <property type="entry name" value="TRANSPORTER, LYSE FAMILY"/>
    <property type="match status" value="1"/>
</dbReference>
<dbReference type="AlphaFoldDB" id="A0A1L8CZI7"/>
<evidence type="ECO:0000256" key="1">
    <source>
        <dbReference type="ARBA" id="ARBA00004651"/>
    </source>
</evidence>
<dbReference type="GO" id="GO:0005886">
    <property type="term" value="C:plasma membrane"/>
    <property type="evidence" value="ECO:0007669"/>
    <property type="project" value="UniProtKB-SubCell"/>
</dbReference>
<keyword evidence="8" id="KW-1185">Reference proteome</keyword>